<dbReference type="RefSeq" id="XP_012179253.1">
    <property type="nucleotide sequence ID" value="XM_012323863.1"/>
</dbReference>
<dbReference type="InterPro" id="IPR012349">
    <property type="entry name" value="Split_barrel_FMN-bd"/>
</dbReference>
<protein>
    <recommendedName>
        <fullName evidence="1">Pyridoxamine 5'-phosphate oxidase N-terminal domain-containing protein</fullName>
    </recommendedName>
</protein>
<dbReference type="AlphaFoldDB" id="J4GM27"/>
<dbReference type="InterPro" id="IPR011576">
    <property type="entry name" value="Pyridox_Oxase_N"/>
</dbReference>
<dbReference type="PANTHER" id="PTHR39336:SF3">
    <property type="entry name" value="PYRIDOXAMINE PHOSPHATE OXIDASE"/>
    <property type="match status" value="1"/>
</dbReference>
<dbReference type="InParanoid" id="J4GM27"/>
<reference evidence="2 3" key="1">
    <citation type="journal article" date="2012" name="Appl. Environ. Microbiol.">
        <title>Short-read sequencing for genomic analysis of the brown rot fungus Fibroporia radiculosa.</title>
        <authorList>
            <person name="Tang J.D."/>
            <person name="Perkins A.D."/>
            <person name="Sonstegard T.S."/>
            <person name="Schroeder S.G."/>
            <person name="Burgess S.C."/>
            <person name="Diehl S.V."/>
        </authorList>
    </citation>
    <scope>NUCLEOTIDE SEQUENCE [LARGE SCALE GENOMIC DNA]</scope>
    <source>
        <strain evidence="2 3">TFFH 294</strain>
    </source>
</reference>
<dbReference type="PANTHER" id="PTHR39336">
    <property type="entry name" value="PYRIDOXAMINE PHOSPHATE OXIDASE FAMILY PROTEIN (AFU_ORTHOLOGUE AFUA_6G11440)"/>
    <property type="match status" value="1"/>
</dbReference>
<dbReference type="EMBL" id="HE796958">
    <property type="protein sequence ID" value="CCL99970.1"/>
    <property type="molecule type" value="Genomic_DNA"/>
</dbReference>
<evidence type="ECO:0000313" key="2">
    <source>
        <dbReference type="EMBL" id="CCL99970.1"/>
    </source>
</evidence>
<dbReference type="STRING" id="599839.J4GM27"/>
<name>J4GM27_9APHY</name>
<gene>
    <name evidence="2" type="ORF">FIBRA_01995</name>
</gene>
<accession>J4GM27</accession>
<keyword evidence="3" id="KW-1185">Reference proteome</keyword>
<sequence length="271" mass="30110">MVKFYESIPPNLSKWIQAQEMFWVASAPAGPSGHVNVSPKGVRDTFRIEGPNKVWYEDFTGSGSETMAHLRENGRITIMFCAFEGAPRILRLWGTGYVHEFGTPEYDAIIPPTKRRPGSRCVVVIDVKRVGTSCGTGVPHYTFVRQRPTMLDWCARLEVADQTFDAEAPSDPDSERVVSEKGMKAWWTKENSESLDGLPAMKSAHQTYLTPEHAPPNGEWGKNAKNRLEVINAQKKVKSTPSGYAELIRLLSAFTMGLAVATAYVKVTFAV</sequence>
<dbReference type="Pfam" id="PF01243">
    <property type="entry name" value="PNPOx_N"/>
    <property type="match status" value="1"/>
</dbReference>
<dbReference type="GeneID" id="24094881"/>
<evidence type="ECO:0000313" key="3">
    <source>
        <dbReference type="Proteomes" id="UP000006352"/>
    </source>
</evidence>
<organism evidence="2 3">
    <name type="scientific">Fibroporia radiculosa</name>
    <dbReference type="NCBI Taxonomy" id="599839"/>
    <lineage>
        <taxon>Eukaryota</taxon>
        <taxon>Fungi</taxon>
        <taxon>Dikarya</taxon>
        <taxon>Basidiomycota</taxon>
        <taxon>Agaricomycotina</taxon>
        <taxon>Agaricomycetes</taxon>
        <taxon>Polyporales</taxon>
        <taxon>Fibroporiaceae</taxon>
        <taxon>Fibroporia</taxon>
    </lineage>
</organism>
<dbReference type="HOGENOM" id="CLU_054794_2_1_1"/>
<dbReference type="Proteomes" id="UP000006352">
    <property type="component" value="Unassembled WGS sequence"/>
</dbReference>
<proteinExistence type="predicted"/>
<dbReference type="Gene3D" id="2.30.110.10">
    <property type="entry name" value="Electron Transport, Fmn-binding Protein, Chain A"/>
    <property type="match status" value="1"/>
</dbReference>
<feature type="domain" description="Pyridoxamine 5'-phosphate oxidase N-terminal" evidence="1">
    <location>
        <begin position="9"/>
        <end position="134"/>
    </location>
</feature>
<dbReference type="OrthoDB" id="539398at2759"/>
<dbReference type="SUPFAM" id="SSF50475">
    <property type="entry name" value="FMN-binding split barrel"/>
    <property type="match status" value="1"/>
</dbReference>
<evidence type="ECO:0000259" key="1">
    <source>
        <dbReference type="Pfam" id="PF01243"/>
    </source>
</evidence>